<evidence type="ECO:0000313" key="2">
    <source>
        <dbReference type="Proteomes" id="UP000198569"/>
    </source>
</evidence>
<dbReference type="OrthoDB" id="1366835at2"/>
<dbReference type="STRING" id="229203.SAMN05444338_109145"/>
<protein>
    <submittedName>
        <fullName evidence="1">Uncharacterized protein</fullName>
    </submittedName>
</protein>
<evidence type="ECO:0000313" key="1">
    <source>
        <dbReference type="EMBL" id="SDX36472.1"/>
    </source>
</evidence>
<name>A0A1H3B3G3_9FLAO</name>
<keyword evidence="2" id="KW-1185">Reference proteome</keyword>
<dbReference type="AlphaFoldDB" id="A0A1H3B3G3"/>
<reference evidence="2" key="1">
    <citation type="submission" date="2016-10" db="EMBL/GenBank/DDBJ databases">
        <authorList>
            <person name="Varghese N."/>
            <person name="Submissions S."/>
        </authorList>
    </citation>
    <scope>NUCLEOTIDE SEQUENCE [LARGE SCALE GENOMIC DNA]</scope>
    <source>
        <strain evidence="2">DSM 15718</strain>
    </source>
</reference>
<organism evidence="1 2">
    <name type="scientific">Flavobacterium degerlachei</name>
    <dbReference type="NCBI Taxonomy" id="229203"/>
    <lineage>
        <taxon>Bacteria</taxon>
        <taxon>Pseudomonadati</taxon>
        <taxon>Bacteroidota</taxon>
        <taxon>Flavobacteriia</taxon>
        <taxon>Flavobacteriales</taxon>
        <taxon>Flavobacteriaceae</taxon>
        <taxon>Flavobacterium</taxon>
    </lineage>
</organism>
<gene>
    <name evidence="1" type="ORF">SAMN05444338_109145</name>
</gene>
<dbReference type="EMBL" id="FNMV01000009">
    <property type="protein sequence ID" value="SDX36472.1"/>
    <property type="molecule type" value="Genomic_DNA"/>
</dbReference>
<proteinExistence type="predicted"/>
<dbReference type="Proteomes" id="UP000198569">
    <property type="component" value="Unassembled WGS sequence"/>
</dbReference>
<sequence>MFKKPNSKTVTNVAIQGGSMVLGAKVGDGLATLAPDSMSSYKRIILGVVGIGLAACIPATSTANTIAQSASLGMGVKQLYDEITDTIANAVPVKEAVEGASLTATDKFVNALVGHKEPMLASLNGSWGNDLIDESIWDRPLQQALSSGFTGV</sequence>
<accession>A0A1H3B3G3</accession>
<dbReference type="RefSeq" id="WP_091432937.1">
    <property type="nucleotide sequence ID" value="NZ_FNMV01000009.1"/>
</dbReference>